<keyword evidence="4" id="KW-0949">S-adenosyl-L-methionine</keyword>
<keyword evidence="2" id="KW-0489">Methyltransferase</keyword>
<gene>
    <name evidence="5" type="ORF">PCOR1329_LOCUS36719</name>
</gene>
<evidence type="ECO:0000256" key="1">
    <source>
        <dbReference type="ARBA" id="ARBA00006149"/>
    </source>
</evidence>
<organism evidence="5 6">
    <name type="scientific">Prorocentrum cordatum</name>
    <dbReference type="NCBI Taxonomy" id="2364126"/>
    <lineage>
        <taxon>Eukaryota</taxon>
        <taxon>Sar</taxon>
        <taxon>Alveolata</taxon>
        <taxon>Dinophyceae</taxon>
        <taxon>Prorocentrales</taxon>
        <taxon>Prorocentraceae</taxon>
        <taxon>Prorocentrum</taxon>
    </lineage>
</organism>
<evidence type="ECO:0000313" key="5">
    <source>
        <dbReference type="EMBL" id="CAK0841548.1"/>
    </source>
</evidence>
<dbReference type="SUPFAM" id="SSF53335">
    <property type="entry name" value="S-adenosyl-L-methionine-dependent methyltransferases"/>
    <property type="match status" value="1"/>
</dbReference>
<evidence type="ECO:0000256" key="3">
    <source>
        <dbReference type="ARBA" id="ARBA00022679"/>
    </source>
</evidence>
<dbReference type="InterPro" id="IPR029063">
    <property type="entry name" value="SAM-dependent_MTases_sf"/>
</dbReference>
<name>A0ABN9T8T7_9DINO</name>
<dbReference type="Proteomes" id="UP001189429">
    <property type="component" value="Unassembled WGS sequence"/>
</dbReference>
<keyword evidence="6" id="KW-1185">Reference proteome</keyword>
<dbReference type="InterPro" id="IPR052190">
    <property type="entry name" value="Euk-Arch_PrmC-MTase"/>
</dbReference>
<comment type="caution">
    <text evidence="5">The sequence shown here is derived from an EMBL/GenBank/DDBJ whole genome shotgun (WGS) entry which is preliminary data.</text>
</comment>
<evidence type="ECO:0000256" key="2">
    <source>
        <dbReference type="ARBA" id="ARBA00022603"/>
    </source>
</evidence>
<dbReference type="Gene3D" id="3.40.50.150">
    <property type="entry name" value="Vaccinia Virus protein VP39"/>
    <property type="match status" value="1"/>
</dbReference>
<keyword evidence="3" id="KW-0808">Transferase</keyword>
<protein>
    <recommendedName>
        <fullName evidence="7">Peptide chain release factor N(5)-glutamine methyltransferase</fullName>
    </recommendedName>
</protein>
<dbReference type="PANTHER" id="PTHR45875">
    <property type="entry name" value="METHYLTRANSFERASE N6AMT1"/>
    <property type="match status" value="1"/>
</dbReference>
<evidence type="ECO:0008006" key="7">
    <source>
        <dbReference type="Google" id="ProtNLM"/>
    </source>
</evidence>
<dbReference type="PROSITE" id="PS00092">
    <property type="entry name" value="N6_MTASE"/>
    <property type="match status" value="1"/>
</dbReference>
<sequence>MLCAAATAAAPALGAAEAEEDEDALPPEYAGLLGELLGDEAFLRRLAGHLGTGQRHDDGAGWLGGELGSELAEYVRCALPAGPCPPPLLGLFATCFRGALEVDAYPPSDDTIRVMPTIAHPARPPPSPYPLVRTANQHCSEAPEVPAVVVEVGCGSGLLSAAVVRALAARLGAAGGAGGAVPGVSMLATDLYEAAADLSAQVVGREIAEAGSAEWCSFRAVRGRFCEGCAAEGVVREDAVDLLFFNPPYVPSPEEELGEQPSGTLLPGALAACSGGTRGRSVMDEFLRRCARPLLRPGGVCFVCGVEENAPDQLLEMAREELGLQGALVRRGVSRGEEALWVARLWKDP</sequence>
<dbReference type="InterPro" id="IPR002052">
    <property type="entry name" value="DNA_methylase_N6_adenine_CS"/>
</dbReference>
<reference evidence="5" key="1">
    <citation type="submission" date="2023-10" db="EMBL/GenBank/DDBJ databases">
        <authorList>
            <person name="Chen Y."/>
            <person name="Shah S."/>
            <person name="Dougan E. K."/>
            <person name="Thang M."/>
            <person name="Chan C."/>
        </authorList>
    </citation>
    <scope>NUCLEOTIDE SEQUENCE [LARGE SCALE GENOMIC DNA]</scope>
</reference>
<proteinExistence type="inferred from homology"/>
<accession>A0ABN9T8T7</accession>
<dbReference type="PANTHER" id="PTHR45875:SF1">
    <property type="entry name" value="METHYLTRANSFERASE N6AMT1"/>
    <property type="match status" value="1"/>
</dbReference>
<evidence type="ECO:0000313" key="6">
    <source>
        <dbReference type="Proteomes" id="UP001189429"/>
    </source>
</evidence>
<evidence type="ECO:0000256" key="4">
    <source>
        <dbReference type="ARBA" id="ARBA00022691"/>
    </source>
</evidence>
<comment type="similarity">
    <text evidence="1">Belongs to the eukaryotic/archaeal PrmC-related family.</text>
</comment>
<dbReference type="EMBL" id="CAUYUJ010014463">
    <property type="protein sequence ID" value="CAK0841548.1"/>
    <property type="molecule type" value="Genomic_DNA"/>
</dbReference>